<dbReference type="Gene3D" id="3.40.190.10">
    <property type="entry name" value="Periplasmic binding protein-like II"/>
    <property type="match status" value="2"/>
</dbReference>
<reference evidence="3 4" key="1">
    <citation type="submission" date="2022-02" db="EMBL/GenBank/DDBJ databases">
        <title>The genome sequence of Shewanella sp. 3B26.</title>
        <authorList>
            <person name="Du J."/>
        </authorList>
    </citation>
    <scope>NUCLEOTIDE SEQUENCE [LARGE SCALE GENOMIC DNA]</scope>
    <source>
        <strain evidence="3 4">3B26</strain>
    </source>
</reference>
<comment type="similarity">
    <text evidence="1">Belongs to the bacterial solute-binding protein 3 family.</text>
</comment>
<sequence length="287" mass="32732">MMRLLKSVLLSVALLLISMATQAKEQVIWVLERFEPYYILDGEYQGQGIADRLIKLFQQALPEYDHTTEYMPILRIRTALKTGQHVVCISFLKDTSLADYVQYSGVTMLVPPLELTVRREDWESKWHSAPQLSLAQLMEQGGKIGVADGRNYGKAFDVLLQDKARFAEGTYSRVGEHYAGLAKMVSLHRIDATIGYRAELAYAQKLDPKLEPLISVGATENTEFLFAYAVMPKGDWGNSFRARIDEALLRLRDTPEYRHAMTDWFGDTPRWEAEYQQRVLSGAMDPQ</sequence>
<dbReference type="RefSeq" id="WP_240589545.1">
    <property type="nucleotide sequence ID" value="NZ_JAKUDL010000001.1"/>
</dbReference>
<comment type="caution">
    <text evidence="3">The sequence shown here is derived from an EMBL/GenBank/DDBJ whole genome shotgun (WGS) entry which is preliminary data.</text>
</comment>
<feature type="chain" id="PRO_5042614412" evidence="2">
    <location>
        <begin position="24"/>
        <end position="287"/>
    </location>
</feature>
<keyword evidence="2" id="KW-0732">Signal</keyword>
<dbReference type="Proteomes" id="UP001297581">
    <property type="component" value="Unassembled WGS sequence"/>
</dbReference>
<dbReference type="AlphaFoldDB" id="A0AAJ1BFB4"/>
<protein>
    <submittedName>
        <fullName evidence="3">Transporter substrate-binding domain-containing protein</fullName>
    </submittedName>
</protein>
<dbReference type="EMBL" id="JAKUDL010000001">
    <property type="protein sequence ID" value="MCH4292907.1"/>
    <property type="molecule type" value="Genomic_DNA"/>
</dbReference>
<dbReference type="PANTHER" id="PTHR35936">
    <property type="entry name" value="MEMBRANE-BOUND LYTIC MUREIN TRANSGLYCOSYLASE F"/>
    <property type="match status" value="1"/>
</dbReference>
<evidence type="ECO:0000313" key="4">
    <source>
        <dbReference type="Proteomes" id="UP001297581"/>
    </source>
</evidence>
<evidence type="ECO:0000256" key="1">
    <source>
        <dbReference type="ARBA" id="ARBA00010333"/>
    </source>
</evidence>
<organism evidence="3 4">
    <name type="scientific">Shewanella zhuhaiensis</name>
    <dbReference type="NCBI Taxonomy" id="2919576"/>
    <lineage>
        <taxon>Bacteria</taxon>
        <taxon>Pseudomonadati</taxon>
        <taxon>Pseudomonadota</taxon>
        <taxon>Gammaproteobacteria</taxon>
        <taxon>Alteromonadales</taxon>
        <taxon>Shewanellaceae</taxon>
        <taxon>Shewanella</taxon>
    </lineage>
</organism>
<evidence type="ECO:0000313" key="3">
    <source>
        <dbReference type="EMBL" id="MCH4292907.1"/>
    </source>
</evidence>
<keyword evidence="4" id="KW-1185">Reference proteome</keyword>
<evidence type="ECO:0000256" key="2">
    <source>
        <dbReference type="SAM" id="SignalP"/>
    </source>
</evidence>
<name>A0AAJ1BFB4_9GAMM</name>
<feature type="signal peptide" evidence="2">
    <location>
        <begin position="1"/>
        <end position="23"/>
    </location>
</feature>
<proteinExistence type="inferred from homology"/>
<accession>A0AAJ1BFB4</accession>
<dbReference type="SUPFAM" id="SSF53850">
    <property type="entry name" value="Periplasmic binding protein-like II"/>
    <property type="match status" value="1"/>
</dbReference>
<gene>
    <name evidence="3" type="ORF">MJ923_01145</name>
</gene>